<dbReference type="RefSeq" id="WP_079323990.1">
    <property type="nucleotide sequence ID" value="NZ_MXAP01000011.1"/>
</dbReference>
<evidence type="ECO:0000313" key="1">
    <source>
        <dbReference type="EMBL" id="OPH40067.1"/>
    </source>
</evidence>
<dbReference type="Proteomes" id="UP000190777">
    <property type="component" value="Unassembled WGS sequence"/>
</dbReference>
<proteinExistence type="predicted"/>
<evidence type="ECO:0000313" key="3">
    <source>
        <dbReference type="Proteomes" id="UP000190777"/>
    </source>
</evidence>
<gene>
    <name evidence="1" type="ORF">B5J93_00890</name>
    <name evidence="2" type="ORF">NCTC11012_02830</name>
</gene>
<dbReference type="EMBL" id="UGQF01000001">
    <property type="protein sequence ID" value="STZ04548.1"/>
    <property type="molecule type" value="Genomic_DNA"/>
</dbReference>
<reference evidence="2 4" key="2">
    <citation type="submission" date="2018-06" db="EMBL/GenBank/DDBJ databases">
        <authorList>
            <consortium name="Pathogen Informatics"/>
            <person name="Doyle S."/>
        </authorList>
    </citation>
    <scope>NUCLEOTIDE SEQUENCE [LARGE SCALE GENOMIC DNA]</scope>
    <source>
        <strain evidence="2 4">NCTC11012</strain>
    </source>
</reference>
<accession>A0A378QUR4</accession>
<protein>
    <submittedName>
        <fullName evidence="2">Uncharacterized protein</fullName>
    </submittedName>
</protein>
<sequence length="789" mass="91039">MTNNSTNAQVATLLHYLQEPPKGNAFYSFIAPISFDYEEQSIGQIADFLDDLSKKYDFDSLSTKKTFRLLSLTLTAYLGEYLARRTHEKITWFTYEEAQIAIEDRNQSYGTKVALKPVFENSLIAQIGEHVFCQPLLALKDHLSQKSHLSVFINSMVETIFKSQDVSIQLEPNYVAFLYLSRLKNKKLIDETFAFYGEIKQINFDYSFQSIINLDALLAGIKRKYQLNHKNYKEYVERHDFEMLLYLLNFYVGATFAKLYKSTLSWLNYEQIKDQLPPGLPRRIEYQFIANFNDVHHAIMMVINGILFDIETEYPSSLVAFYELIKLSAPAMVVQKRDDRNHSLIKKMPKPWQSAFKVVGTMLARALLSIYQGQPVVSSCFKYDATLKKSDFMDITDANPLVWLAGSLQTNPDNSPCMVGVCDVLVVTDMGKTDGLMVHAKLYHKPALDLKLFMPYRVKRQIGDFGFFPINFYEEELPEILKSQPHLVATISLAIYESLEAELNQAVPNLYQTAFVNENDFFANTAKEQPLVVLSDKVSLSLLPLYTPKEMAKKEEERSYINAFDIIKRLAPNQREYLQVIAPDWLLKDVLGTQLNYMPTLYKQGRIVWASVIWANHKIFEQGQDSCAGEIIFDPKGRTSLEELRAYGEALHSLKGVTPREPDQLVYARHLTQENSRVFGMPYPKSLGDVDLLVSSVWFYRRHLPNGMLSDTVFPIIISEHTKGRVMVLPSRLWEPKFYQAWLQRAKNKFGETYDLLPQIEEQERYSSYILGQGRETHIFPKYHEIFGD</sequence>
<organism evidence="2 4">
    <name type="scientific">Moraxella equi</name>
    <dbReference type="NCBI Taxonomy" id="60442"/>
    <lineage>
        <taxon>Bacteria</taxon>
        <taxon>Pseudomonadati</taxon>
        <taxon>Pseudomonadota</taxon>
        <taxon>Gammaproteobacteria</taxon>
        <taxon>Moraxellales</taxon>
        <taxon>Moraxellaceae</taxon>
        <taxon>Moraxella</taxon>
    </lineage>
</organism>
<keyword evidence="3" id="KW-1185">Reference proteome</keyword>
<dbReference type="Proteomes" id="UP000254618">
    <property type="component" value="Unassembled WGS sequence"/>
</dbReference>
<dbReference type="EMBL" id="MXAP01000011">
    <property type="protein sequence ID" value="OPH40067.1"/>
    <property type="molecule type" value="Genomic_DNA"/>
</dbReference>
<dbReference type="AlphaFoldDB" id="A0A378QUR4"/>
<name>A0A378QUR4_9GAMM</name>
<evidence type="ECO:0000313" key="4">
    <source>
        <dbReference type="Proteomes" id="UP000254618"/>
    </source>
</evidence>
<evidence type="ECO:0000313" key="2">
    <source>
        <dbReference type="EMBL" id="STZ04548.1"/>
    </source>
</evidence>
<reference evidence="1 3" key="1">
    <citation type="submission" date="2017-03" db="EMBL/GenBank/DDBJ databases">
        <title>Draft genome sequence of Moraxella equi CCUG 4950T type strain.</title>
        <authorList>
            <person name="Salva-Serra F."/>
            <person name="Engstrom-Jakobsson H."/>
            <person name="Thorell K."/>
            <person name="Jaen-Luchoro D."/>
            <person name="Gonzales-Siles L."/>
            <person name="Karlsson R."/>
            <person name="Yazdan S."/>
            <person name="Boulund F."/>
            <person name="Johnning A."/>
            <person name="Engstrand L."/>
            <person name="Kristiansson E."/>
            <person name="Moore E."/>
        </authorList>
    </citation>
    <scope>NUCLEOTIDE SEQUENCE [LARGE SCALE GENOMIC DNA]</scope>
    <source>
        <strain evidence="1 3">CCUG 4950</strain>
    </source>
</reference>